<dbReference type="HOGENOM" id="CLU_622926_0_0_1"/>
<dbReference type="EMBL" id="GL379869">
    <property type="protein sequence ID" value="EGT58465.1"/>
    <property type="molecule type" value="Genomic_DNA"/>
</dbReference>
<dbReference type="Pfam" id="PF00651">
    <property type="entry name" value="BTB"/>
    <property type="match status" value="1"/>
</dbReference>
<proteinExistence type="predicted"/>
<feature type="domain" description="BTB" evidence="1">
    <location>
        <begin position="166"/>
        <end position="230"/>
    </location>
</feature>
<organism evidence="3">
    <name type="scientific">Caenorhabditis brenneri</name>
    <name type="common">Nematode worm</name>
    <dbReference type="NCBI Taxonomy" id="135651"/>
    <lineage>
        <taxon>Eukaryota</taxon>
        <taxon>Metazoa</taxon>
        <taxon>Ecdysozoa</taxon>
        <taxon>Nematoda</taxon>
        <taxon>Chromadorea</taxon>
        <taxon>Rhabditida</taxon>
        <taxon>Rhabditina</taxon>
        <taxon>Rhabditomorpha</taxon>
        <taxon>Rhabditoidea</taxon>
        <taxon>Rhabditidae</taxon>
        <taxon>Peloderinae</taxon>
        <taxon>Caenorhabditis</taxon>
    </lineage>
</organism>
<name>G0NDR8_CAEBE</name>
<reference evidence="3" key="1">
    <citation type="submission" date="2011-07" db="EMBL/GenBank/DDBJ databases">
        <authorList>
            <consortium name="Caenorhabditis brenneri Sequencing and Analysis Consortium"/>
            <person name="Wilson R.K."/>
        </authorList>
    </citation>
    <scope>NUCLEOTIDE SEQUENCE [LARGE SCALE GENOMIC DNA]</scope>
    <source>
        <strain evidence="3">PB2801</strain>
    </source>
</reference>
<accession>G0NDR8</accession>
<dbReference type="STRING" id="135651.G0NDR8"/>
<dbReference type="eggNOG" id="KOG3378">
    <property type="taxonomic scope" value="Eukaryota"/>
</dbReference>
<dbReference type="SMART" id="SM00225">
    <property type="entry name" value="BTB"/>
    <property type="match status" value="1"/>
</dbReference>
<dbReference type="Gene3D" id="3.30.710.10">
    <property type="entry name" value="Potassium Channel Kv1.1, Chain A"/>
    <property type="match status" value="1"/>
</dbReference>
<dbReference type="OrthoDB" id="5805218at2759"/>
<evidence type="ECO:0000313" key="3">
    <source>
        <dbReference type="Proteomes" id="UP000008068"/>
    </source>
</evidence>
<dbReference type="InParanoid" id="G0NDR8"/>
<keyword evidence="3" id="KW-1185">Reference proteome</keyword>
<evidence type="ECO:0000313" key="2">
    <source>
        <dbReference type="EMBL" id="EGT58465.1"/>
    </source>
</evidence>
<dbReference type="PROSITE" id="PS50097">
    <property type="entry name" value="BTB"/>
    <property type="match status" value="1"/>
</dbReference>
<dbReference type="OMA" id="PINTCIP"/>
<dbReference type="InterPro" id="IPR011333">
    <property type="entry name" value="SKP1/BTB/POZ_sf"/>
</dbReference>
<sequence length="440" mass="50911">MDKDLTNQPKNFPLGYSSFYVDFPIEKSNLWYNMWFRTIHNIDWKFQVDSTKSDETDQIICTILQQNQPDPLHTIELEACVVVENRDNSDFNVKTQGIYEFSGTDKKEMKLEIPGFEKMMDWKNGYFNDKAEKKTLRFRLMTVVKSVKLCDSVEYFDFYRFDPTIHDVEVNVLGHTLFLSKKLIALQSTYLANLLESQNISASDLPSNASFDTFFDFLQVLHGVDLSMDSNGLKPFLRLAYHLKVPRITEYCKKQMVKGIRGMSTNEIIDVAESWSYWDVVTYITKTLSKVNGSEILNPEFMKTFLNFTTQLATCIGLDNKCDNSRHYKYFSDALTFLGNTVYDSEVFDCVQNISGPINTCIPNNHRLVSNVKKSHNKNFIRCVYRELATVPTCKIPRVSKKMCSAAQTLRHIIKNYLSFKSDSMEVKVFNPDKLDKCTS</sequence>
<dbReference type="InterPro" id="IPR000210">
    <property type="entry name" value="BTB/POZ_dom"/>
</dbReference>
<dbReference type="Proteomes" id="UP000008068">
    <property type="component" value="Unassembled WGS sequence"/>
</dbReference>
<dbReference type="SUPFAM" id="SSF54695">
    <property type="entry name" value="POZ domain"/>
    <property type="match status" value="1"/>
</dbReference>
<dbReference type="FunCoup" id="G0NDR8">
    <property type="interactions" value="1048"/>
</dbReference>
<evidence type="ECO:0000259" key="1">
    <source>
        <dbReference type="PROSITE" id="PS50097"/>
    </source>
</evidence>
<protein>
    <recommendedName>
        <fullName evidence="1">BTB domain-containing protein</fullName>
    </recommendedName>
</protein>
<gene>
    <name evidence="2" type="ORF">CAEBREN_21912</name>
</gene>
<dbReference type="AlphaFoldDB" id="G0NDR8"/>